<comment type="caution">
    <text evidence="1">The sequence shown here is derived from an EMBL/GenBank/DDBJ whole genome shotgun (WGS) entry which is preliminary data.</text>
</comment>
<proteinExistence type="predicted"/>
<evidence type="ECO:0000313" key="2">
    <source>
        <dbReference type="Proteomes" id="UP000596742"/>
    </source>
</evidence>
<keyword evidence="2" id="KW-1185">Reference proteome</keyword>
<reference evidence="1" key="1">
    <citation type="submission" date="2018-11" db="EMBL/GenBank/DDBJ databases">
        <authorList>
            <person name="Alioto T."/>
            <person name="Alioto T."/>
        </authorList>
    </citation>
    <scope>NUCLEOTIDE SEQUENCE</scope>
</reference>
<protein>
    <submittedName>
        <fullName evidence="1">Uncharacterized protein</fullName>
    </submittedName>
</protein>
<dbReference type="Proteomes" id="UP000596742">
    <property type="component" value="Unassembled WGS sequence"/>
</dbReference>
<dbReference type="EMBL" id="UYJE01008310">
    <property type="protein sequence ID" value="VDI62874.1"/>
    <property type="molecule type" value="Genomic_DNA"/>
</dbReference>
<gene>
    <name evidence="1" type="ORF">MGAL_10B070991</name>
</gene>
<evidence type="ECO:0000313" key="1">
    <source>
        <dbReference type="EMBL" id="VDI62874.1"/>
    </source>
</evidence>
<name>A0A8B6GE76_MYTGA</name>
<accession>A0A8B6GE76</accession>
<sequence length="82" mass="9711">MASKTKLTQFRRRYLSESEISVIQSPIPCRLGEVYRNIADTYFNEPTRENVPHHKSLELVFSGSGRNIMKMLYMFYVLKEYT</sequence>
<organism evidence="1 2">
    <name type="scientific">Mytilus galloprovincialis</name>
    <name type="common">Mediterranean mussel</name>
    <dbReference type="NCBI Taxonomy" id="29158"/>
    <lineage>
        <taxon>Eukaryota</taxon>
        <taxon>Metazoa</taxon>
        <taxon>Spiralia</taxon>
        <taxon>Lophotrochozoa</taxon>
        <taxon>Mollusca</taxon>
        <taxon>Bivalvia</taxon>
        <taxon>Autobranchia</taxon>
        <taxon>Pteriomorphia</taxon>
        <taxon>Mytilida</taxon>
        <taxon>Mytiloidea</taxon>
        <taxon>Mytilidae</taxon>
        <taxon>Mytilinae</taxon>
        <taxon>Mytilus</taxon>
    </lineage>
</organism>
<dbReference type="AlphaFoldDB" id="A0A8B6GE76"/>
<dbReference type="EMBL" id="UYJE01008310">
    <property type="protein sequence ID" value="VDI62875.1"/>
    <property type="molecule type" value="Genomic_DNA"/>
</dbReference>